<dbReference type="EMBL" id="GIBP01003830">
    <property type="protein sequence ID" value="NDV32799.1"/>
    <property type="molecule type" value="Transcribed_RNA"/>
</dbReference>
<dbReference type="PANTHER" id="PTHR12298">
    <property type="entry name" value="PCDC2 PROGRAMMED CELL DEATH PROTEIN 2 -RELATED"/>
    <property type="match status" value="1"/>
</dbReference>
<reference evidence="6" key="1">
    <citation type="journal article" date="2020" name="J. Eukaryot. Microbiol.">
        <title>De novo Sequencing, Assembly and Annotation of the Transcriptome for the Free-Living Testate Amoeba Arcella intermedia.</title>
        <authorList>
            <person name="Ribeiro G.M."/>
            <person name="Porfirio-Sousa A.L."/>
            <person name="Maurer-Alcala X.X."/>
            <person name="Katz L.A."/>
            <person name="Lahr D.J.G."/>
        </authorList>
    </citation>
    <scope>NUCLEOTIDE SEQUENCE</scope>
</reference>
<dbReference type="GO" id="GO:0005634">
    <property type="term" value="C:nucleus"/>
    <property type="evidence" value="ECO:0007669"/>
    <property type="project" value="TreeGrafter"/>
</dbReference>
<dbReference type="Pfam" id="PF01753">
    <property type="entry name" value="zf-MYND"/>
    <property type="match status" value="1"/>
</dbReference>
<organism evidence="6">
    <name type="scientific">Arcella intermedia</name>
    <dbReference type="NCBI Taxonomy" id="1963864"/>
    <lineage>
        <taxon>Eukaryota</taxon>
        <taxon>Amoebozoa</taxon>
        <taxon>Tubulinea</taxon>
        <taxon>Elardia</taxon>
        <taxon>Arcellinida</taxon>
        <taxon>Sphaerothecina</taxon>
        <taxon>Arcellidae</taxon>
        <taxon>Arcella</taxon>
    </lineage>
</organism>
<dbReference type="PANTHER" id="PTHR12298:SF4">
    <property type="entry name" value="PROGRAMMED CELL DEATH PROTEIN 2"/>
    <property type="match status" value="1"/>
</dbReference>
<evidence type="ECO:0000256" key="2">
    <source>
        <dbReference type="ARBA" id="ARBA00022771"/>
    </source>
</evidence>
<evidence type="ECO:0000259" key="5">
    <source>
        <dbReference type="PROSITE" id="PS50865"/>
    </source>
</evidence>
<keyword evidence="2 4" id="KW-0863">Zinc-finger</keyword>
<sequence>MGFAEEVNYDDWYISSSKIGGRPVWLEPLNIPTASDVACGRCGVPMSFLLQIYAPLSGDQTYHRVLYVFCCKKLSCIKNCSLGSFKVFRSQLTKQNTYYTQSTQDPDNFLPTFKSPNLCAVSGLAGTLKCSGCKSVYYASKQHQILHWNHGAHKKFCKLSAAVDPSKEGAPEKLAELLNQNRLEDQGVHYSCNFLEFEIVTEPASSTTQSNPSEFAETIDYGSEDENSEDEKTKEDNMQMIQKYDKSTKRYDNAEFDDNDWVVNENQKDIYFLNFTRHTKREPDQVLRYYEDSTTTPLWISAKNKLPNDSVPKCDCGAERICEFQVMPQLLDYLDVEKDEEPIDWGTLVIYTCKNNCKNHTYSQEFLWVQQIEK</sequence>
<protein>
    <recommendedName>
        <fullName evidence="5">MYND-type domain-containing protein</fullName>
    </recommendedName>
</protein>
<feature type="domain" description="MYND-type" evidence="5">
    <location>
        <begin position="119"/>
        <end position="157"/>
    </location>
</feature>
<dbReference type="AlphaFoldDB" id="A0A6B2L747"/>
<dbReference type="GO" id="GO:0005737">
    <property type="term" value="C:cytoplasm"/>
    <property type="evidence" value="ECO:0007669"/>
    <property type="project" value="InterPro"/>
</dbReference>
<evidence type="ECO:0000313" key="6">
    <source>
        <dbReference type="EMBL" id="NDV32799.1"/>
    </source>
</evidence>
<evidence type="ECO:0000256" key="3">
    <source>
        <dbReference type="ARBA" id="ARBA00022833"/>
    </source>
</evidence>
<dbReference type="InterPro" id="IPR007320">
    <property type="entry name" value="PDCD2_C"/>
</dbReference>
<dbReference type="Gene3D" id="6.10.140.2220">
    <property type="match status" value="1"/>
</dbReference>
<evidence type="ECO:0000256" key="4">
    <source>
        <dbReference type="PROSITE-ProRule" id="PRU00134"/>
    </source>
</evidence>
<dbReference type="SUPFAM" id="SSF144232">
    <property type="entry name" value="HIT/MYND zinc finger-like"/>
    <property type="match status" value="1"/>
</dbReference>
<dbReference type="Pfam" id="PF04194">
    <property type="entry name" value="PDCD2_C"/>
    <property type="match status" value="1"/>
</dbReference>
<dbReference type="GO" id="GO:0008270">
    <property type="term" value="F:zinc ion binding"/>
    <property type="evidence" value="ECO:0007669"/>
    <property type="project" value="UniProtKB-KW"/>
</dbReference>
<keyword evidence="3" id="KW-0862">Zinc</keyword>
<dbReference type="InterPro" id="IPR002893">
    <property type="entry name" value="Znf_MYND"/>
</dbReference>
<evidence type="ECO:0000256" key="1">
    <source>
        <dbReference type="ARBA" id="ARBA00022723"/>
    </source>
</evidence>
<accession>A0A6B2L747</accession>
<proteinExistence type="predicted"/>
<name>A0A6B2L747_9EUKA</name>
<dbReference type="PROSITE" id="PS50865">
    <property type="entry name" value="ZF_MYND_2"/>
    <property type="match status" value="1"/>
</dbReference>
<keyword evidence="1" id="KW-0479">Metal-binding</keyword>